<gene>
    <name evidence="3" type="ORF">BH720_20525</name>
</gene>
<dbReference type="STRING" id="1781255.BH720_20525"/>
<dbReference type="RefSeq" id="WP_069969088.1">
    <property type="nucleotide sequence ID" value="NZ_CM124774.1"/>
</dbReference>
<evidence type="ECO:0000256" key="2">
    <source>
        <dbReference type="SAM" id="SignalP"/>
    </source>
</evidence>
<proteinExistence type="predicted"/>
<sequence length="222" mass="22950">MFKSIALLHLVLLSTVILSACNLTGNSSVSSVSPSPGVSIDTSRPVNPKPPASGDTIAQAPPSNASGDRVAQVPPAQTQPTRPEKANPIFSEVLPELADETQVPVVLPTYVPSDGSNRVYAVLETADASQYQIILGYTEDCQGGTACRLGTVSAQAATSTPLAGEPVALANGITGYFTDAVCGANCSDSTLSWEQNGNRYTVGIKAGQQDTLIKMANSAIEQ</sequence>
<name>A0A1E5QF70_9CYAN</name>
<feature type="region of interest" description="Disordered" evidence="1">
    <location>
        <begin position="27"/>
        <end position="84"/>
    </location>
</feature>
<evidence type="ECO:0000256" key="1">
    <source>
        <dbReference type="SAM" id="MobiDB-lite"/>
    </source>
</evidence>
<organism evidence="3">
    <name type="scientific">Desertifilum tharense IPPAS B-1220</name>
    <dbReference type="NCBI Taxonomy" id="1781255"/>
    <lineage>
        <taxon>Bacteria</taxon>
        <taxon>Bacillati</taxon>
        <taxon>Cyanobacteriota</taxon>
        <taxon>Cyanophyceae</taxon>
        <taxon>Desertifilales</taxon>
        <taxon>Desertifilaceae</taxon>
        <taxon>Desertifilum</taxon>
    </lineage>
</organism>
<dbReference type="PROSITE" id="PS51257">
    <property type="entry name" value="PROKAR_LIPOPROTEIN"/>
    <property type="match status" value="1"/>
</dbReference>
<dbReference type="EMBL" id="MJGC01000093">
    <property type="protein sequence ID" value="OEJ73299.1"/>
    <property type="molecule type" value="Genomic_DNA"/>
</dbReference>
<evidence type="ECO:0000313" key="3">
    <source>
        <dbReference type="EMBL" id="OEJ73299.1"/>
    </source>
</evidence>
<accession>A0A1E5QF70</accession>
<comment type="caution">
    <text evidence="3">The sequence shown here is derived from an EMBL/GenBank/DDBJ whole genome shotgun (WGS) entry which is preliminary data.</text>
</comment>
<feature type="signal peptide" evidence="2">
    <location>
        <begin position="1"/>
        <end position="19"/>
    </location>
</feature>
<reference evidence="3" key="1">
    <citation type="submission" date="2016-09" db="EMBL/GenBank/DDBJ databases">
        <title>Draft genome of thermotolerant cyanobacterium Desertifilum sp. strain IPPAS B-1220.</title>
        <authorList>
            <person name="Sinetova M.A."/>
            <person name="Bolakhan K."/>
            <person name="Zayadan B.K."/>
            <person name="Mironov K.S."/>
            <person name="Ustinova V."/>
            <person name="Kupriyanova E.V."/>
            <person name="Sidorov R.A."/>
            <person name="Skrypnik A.N."/>
            <person name="Gogoleva N.E."/>
            <person name="Gogolev Y.V."/>
            <person name="Los D.A."/>
        </authorList>
    </citation>
    <scope>NUCLEOTIDE SEQUENCE [LARGE SCALE GENOMIC DNA]</scope>
    <source>
        <strain evidence="3">IPPAS B-1220</strain>
    </source>
</reference>
<dbReference type="OrthoDB" id="5244073at2"/>
<feature type="compositionally biased region" description="Low complexity" evidence="1">
    <location>
        <begin position="27"/>
        <end position="39"/>
    </location>
</feature>
<dbReference type="AlphaFoldDB" id="A0A1E5QF70"/>
<keyword evidence="2" id="KW-0732">Signal</keyword>
<evidence type="ECO:0008006" key="4">
    <source>
        <dbReference type="Google" id="ProtNLM"/>
    </source>
</evidence>
<protein>
    <recommendedName>
        <fullName evidence="4">DUF4367 domain-containing protein</fullName>
    </recommendedName>
</protein>
<feature type="chain" id="PRO_5009184250" description="DUF4367 domain-containing protein" evidence="2">
    <location>
        <begin position="20"/>
        <end position="222"/>
    </location>
</feature>